<dbReference type="RefSeq" id="WP_013580117.1">
    <property type="nucleotide sequence ID" value="NC_015064.1"/>
</dbReference>
<dbReference type="Gene3D" id="3.30.300.20">
    <property type="match status" value="1"/>
</dbReference>
<evidence type="ECO:0000256" key="1">
    <source>
        <dbReference type="ARBA" id="ARBA00022490"/>
    </source>
</evidence>
<dbReference type="KEGG" id="acm:AciX9_1750"/>
<evidence type="ECO:0000256" key="2">
    <source>
        <dbReference type="ARBA" id="ARBA00022884"/>
    </source>
</evidence>
<evidence type="ECO:0000313" key="3">
    <source>
        <dbReference type="EMBL" id="ADW68798.1"/>
    </source>
</evidence>
<proteinExistence type="predicted"/>
<reference evidence="4" key="1">
    <citation type="submission" date="2011-01" db="EMBL/GenBank/DDBJ databases">
        <title>Complete sequence of chromosome of Acidobacterium sp. MP5ACTX9.</title>
        <authorList>
            <consortium name="US DOE Joint Genome Institute"/>
            <person name="Lucas S."/>
            <person name="Copeland A."/>
            <person name="Lapidus A."/>
            <person name="Cheng J.-F."/>
            <person name="Goodwin L."/>
            <person name="Pitluck S."/>
            <person name="Teshima H."/>
            <person name="Detter J.C."/>
            <person name="Han C."/>
            <person name="Tapia R."/>
            <person name="Land M."/>
            <person name="Hauser L."/>
            <person name="Kyrpides N."/>
            <person name="Ivanova N."/>
            <person name="Ovchinnikova G."/>
            <person name="Pagani I."/>
            <person name="Rawat S.R."/>
            <person name="Mannisto M."/>
            <person name="Haggblom M.M."/>
            <person name="Woyke T."/>
        </authorList>
    </citation>
    <scope>NUCLEOTIDE SEQUENCE [LARGE SCALE GENOMIC DNA]</scope>
    <source>
        <strain evidence="4">MP5ACTX9</strain>
    </source>
</reference>
<keyword evidence="4" id="KW-1185">Reference proteome</keyword>
<dbReference type="PaxDb" id="1198114-AciX9_1750"/>
<protein>
    <submittedName>
        <fullName evidence="3">Uncharacterized protein</fullName>
    </submittedName>
</protein>
<dbReference type="AlphaFoldDB" id="E8WYW2"/>
<dbReference type="Proteomes" id="UP000000343">
    <property type="component" value="Chromosome"/>
</dbReference>
<dbReference type="EMBL" id="CP002480">
    <property type="protein sequence ID" value="ADW68798.1"/>
    <property type="molecule type" value="Genomic_DNA"/>
</dbReference>
<evidence type="ECO:0000313" key="4">
    <source>
        <dbReference type="Proteomes" id="UP000000343"/>
    </source>
</evidence>
<dbReference type="PANTHER" id="PTHR34654:SF1">
    <property type="entry name" value="RNA-BINDING PROTEIN KHPA"/>
    <property type="match status" value="1"/>
</dbReference>
<sequence>MTTSSQQSHAARSTTKTFEQVIDSTSTMLYDVARSLVTRPERVNVKVTSANDITLFVLQVSPEDAELINGVQGRTIASLQTLVSVISARNQRKFRLKMQVQEAVPSSDA</sequence>
<dbReference type="STRING" id="1198114.AciX9_1750"/>
<keyword evidence="1" id="KW-0963">Cytoplasm</keyword>
<gene>
    <name evidence="3" type="ordered locus">AciX9_1750</name>
</gene>
<dbReference type="Pfam" id="PF13083">
    <property type="entry name" value="KH_KhpA-B"/>
    <property type="match status" value="1"/>
</dbReference>
<accession>E8WYW2</accession>
<keyword evidence="2" id="KW-0694">RNA-binding</keyword>
<organism evidence="4">
    <name type="scientific">Granulicella tundricola (strain ATCC BAA-1859 / DSM 23138 / MP5ACTX9)</name>
    <dbReference type="NCBI Taxonomy" id="1198114"/>
    <lineage>
        <taxon>Bacteria</taxon>
        <taxon>Pseudomonadati</taxon>
        <taxon>Acidobacteriota</taxon>
        <taxon>Terriglobia</taxon>
        <taxon>Terriglobales</taxon>
        <taxon>Acidobacteriaceae</taxon>
        <taxon>Granulicella</taxon>
    </lineage>
</organism>
<dbReference type="HOGENOM" id="CLU_2180132_0_0_0"/>
<dbReference type="eggNOG" id="COG1837">
    <property type="taxonomic scope" value="Bacteria"/>
</dbReference>
<dbReference type="GO" id="GO:0003723">
    <property type="term" value="F:RNA binding"/>
    <property type="evidence" value="ECO:0007669"/>
    <property type="project" value="UniProtKB-KW"/>
</dbReference>
<dbReference type="InterPro" id="IPR020627">
    <property type="entry name" value="KhpA"/>
</dbReference>
<name>E8WYW2_GRATM</name>
<dbReference type="InterPro" id="IPR015946">
    <property type="entry name" value="KH_dom-like_a/b"/>
</dbReference>
<dbReference type="PANTHER" id="PTHR34654">
    <property type="entry name" value="UPF0109 PROTEIN SCO5592"/>
    <property type="match status" value="1"/>
</dbReference>